<dbReference type="Gene3D" id="2.30.42.10">
    <property type="match status" value="1"/>
</dbReference>
<evidence type="ECO:0000259" key="2">
    <source>
        <dbReference type="PROSITE" id="PS50106"/>
    </source>
</evidence>
<dbReference type="PROSITE" id="PS50106">
    <property type="entry name" value="PDZ"/>
    <property type="match status" value="1"/>
</dbReference>
<evidence type="ECO:0000313" key="4">
    <source>
        <dbReference type="Proteomes" id="UP000310200"/>
    </source>
</evidence>
<feature type="compositionally biased region" description="Basic and acidic residues" evidence="1">
    <location>
        <begin position="71"/>
        <end position="86"/>
    </location>
</feature>
<reference evidence="3 4" key="1">
    <citation type="journal article" date="2019" name="Philos. Trans. R. Soc. Lond., B, Biol. Sci.">
        <title>Ant behaviour and brain gene expression of defending hosts depend on the ecological success of the intruding social parasite.</title>
        <authorList>
            <person name="Kaur R."/>
            <person name="Stoldt M."/>
            <person name="Jongepier E."/>
            <person name="Feldmeyer B."/>
            <person name="Menzel F."/>
            <person name="Bornberg-Bauer E."/>
            <person name="Foitzik S."/>
        </authorList>
    </citation>
    <scope>NUCLEOTIDE SEQUENCE [LARGE SCALE GENOMIC DNA]</scope>
    <source>
        <tissue evidence="3">Whole body</tissue>
    </source>
</reference>
<dbReference type="InterPro" id="IPR001478">
    <property type="entry name" value="PDZ"/>
</dbReference>
<organism evidence="3 4">
    <name type="scientific">Temnothorax longispinosus</name>
    <dbReference type="NCBI Taxonomy" id="300112"/>
    <lineage>
        <taxon>Eukaryota</taxon>
        <taxon>Metazoa</taxon>
        <taxon>Ecdysozoa</taxon>
        <taxon>Arthropoda</taxon>
        <taxon>Hexapoda</taxon>
        <taxon>Insecta</taxon>
        <taxon>Pterygota</taxon>
        <taxon>Neoptera</taxon>
        <taxon>Endopterygota</taxon>
        <taxon>Hymenoptera</taxon>
        <taxon>Apocrita</taxon>
        <taxon>Aculeata</taxon>
        <taxon>Formicoidea</taxon>
        <taxon>Formicidae</taxon>
        <taxon>Myrmicinae</taxon>
        <taxon>Temnothorax</taxon>
    </lineage>
</organism>
<comment type="caution">
    <text evidence="3">The sequence shown here is derived from an EMBL/GenBank/DDBJ whole genome shotgun (WGS) entry which is preliminary data.</text>
</comment>
<protein>
    <recommendedName>
        <fullName evidence="2">PDZ domain-containing protein</fullName>
    </recommendedName>
</protein>
<evidence type="ECO:0000256" key="1">
    <source>
        <dbReference type="SAM" id="MobiDB-lite"/>
    </source>
</evidence>
<dbReference type="AlphaFoldDB" id="A0A4S2K4Y1"/>
<feature type="region of interest" description="Disordered" evidence="1">
    <location>
        <begin position="63"/>
        <end position="125"/>
    </location>
</feature>
<proteinExistence type="predicted"/>
<dbReference type="InterPro" id="IPR036034">
    <property type="entry name" value="PDZ_sf"/>
</dbReference>
<accession>A0A4S2K4Y1</accession>
<name>A0A4S2K4Y1_9HYME</name>
<keyword evidence="4" id="KW-1185">Reference proteome</keyword>
<evidence type="ECO:0000313" key="3">
    <source>
        <dbReference type="EMBL" id="TGZ43820.1"/>
    </source>
</evidence>
<dbReference type="Proteomes" id="UP000310200">
    <property type="component" value="Unassembled WGS sequence"/>
</dbReference>
<dbReference type="EMBL" id="QBLH01003176">
    <property type="protein sequence ID" value="TGZ43820.1"/>
    <property type="molecule type" value="Genomic_DNA"/>
</dbReference>
<dbReference type="CDD" id="cd00136">
    <property type="entry name" value="PDZ_canonical"/>
    <property type="match status" value="1"/>
</dbReference>
<sequence>MRWLRNANDRTMAGGACTETAHETLVEALINNETLRLAVGLGARDNGPRGGAASFPLTALVATDREDDQDDRTAELEPEREKKKNEEETEVLDFPINGRSTISRDTRSKATRKRKARERGGGKERGAFPVSCEKYNRRTLYSRSIPKMKCRMQEETGKMTCANDVNNGEPIFRGGPGNVVPTKMVDLGGYIIILTNDDGKIKLYGTYSAFTLARFTTARLFIVLSACVAFNIGPVEYSSNESLEIVSSDVNAIILDRSGDFTRHAHVARFRKREMCDATDGFPICSTCYGSAADNMDTLKVSDEILEVNGRTLENATHNEVIQYIHQDESKNLVAEKLGRSRNSFLPDTIFRSTVLGATRRSGEY</sequence>
<dbReference type="Pfam" id="PF00595">
    <property type="entry name" value="PDZ"/>
    <property type="match status" value="1"/>
</dbReference>
<gene>
    <name evidence="3" type="ORF">DBV15_08508</name>
</gene>
<dbReference type="SUPFAM" id="SSF50156">
    <property type="entry name" value="PDZ domain-like"/>
    <property type="match status" value="1"/>
</dbReference>
<dbReference type="STRING" id="300112.A0A4S2K4Y1"/>
<feature type="domain" description="PDZ" evidence="2">
    <location>
        <begin position="290"/>
        <end position="325"/>
    </location>
</feature>